<dbReference type="PRINTS" id="PR00237">
    <property type="entry name" value="GPCRRHODOPSN"/>
</dbReference>
<dbReference type="AlphaFoldDB" id="A0A9Q1FYV0"/>
<protein>
    <recommendedName>
        <fullName evidence="9">G-protein coupled receptors family 1 profile domain-containing protein</fullName>
    </recommendedName>
</protein>
<reference evidence="10" key="1">
    <citation type="journal article" date="2023" name="Science">
        <title>Genome structures resolve the early diversification of teleost fishes.</title>
        <authorList>
            <person name="Parey E."/>
            <person name="Louis A."/>
            <person name="Montfort J."/>
            <person name="Bouchez O."/>
            <person name="Roques C."/>
            <person name="Iampietro C."/>
            <person name="Lluch J."/>
            <person name="Castinel A."/>
            <person name="Donnadieu C."/>
            <person name="Desvignes T."/>
            <person name="Floi Bucao C."/>
            <person name="Jouanno E."/>
            <person name="Wen M."/>
            <person name="Mejri S."/>
            <person name="Dirks R."/>
            <person name="Jansen H."/>
            <person name="Henkel C."/>
            <person name="Chen W.J."/>
            <person name="Zahm M."/>
            <person name="Cabau C."/>
            <person name="Klopp C."/>
            <person name="Thompson A.W."/>
            <person name="Robinson-Rechavi M."/>
            <person name="Braasch I."/>
            <person name="Lecointre G."/>
            <person name="Bobe J."/>
            <person name="Postlethwait J.H."/>
            <person name="Berthelot C."/>
            <person name="Roest Crollius H."/>
            <person name="Guiguen Y."/>
        </authorList>
    </citation>
    <scope>NUCLEOTIDE SEQUENCE</scope>
    <source>
        <strain evidence="10">WJC10195</strain>
    </source>
</reference>
<dbReference type="GO" id="GO:0004930">
    <property type="term" value="F:G protein-coupled receptor activity"/>
    <property type="evidence" value="ECO:0007669"/>
    <property type="project" value="UniProtKB-KW"/>
</dbReference>
<evidence type="ECO:0000256" key="5">
    <source>
        <dbReference type="ARBA" id="ARBA00023136"/>
    </source>
</evidence>
<evidence type="ECO:0000256" key="4">
    <source>
        <dbReference type="ARBA" id="ARBA00023040"/>
    </source>
</evidence>
<evidence type="ECO:0000313" key="11">
    <source>
        <dbReference type="Proteomes" id="UP001152622"/>
    </source>
</evidence>
<dbReference type="Pfam" id="PF00001">
    <property type="entry name" value="7tm_1"/>
    <property type="match status" value="1"/>
</dbReference>
<evidence type="ECO:0000256" key="6">
    <source>
        <dbReference type="ARBA" id="ARBA00023170"/>
    </source>
</evidence>
<organism evidence="10 11">
    <name type="scientific">Synaphobranchus kaupii</name>
    <name type="common">Kaup's arrowtooth eel</name>
    <dbReference type="NCBI Taxonomy" id="118154"/>
    <lineage>
        <taxon>Eukaryota</taxon>
        <taxon>Metazoa</taxon>
        <taxon>Chordata</taxon>
        <taxon>Craniata</taxon>
        <taxon>Vertebrata</taxon>
        <taxon>Euteleostomi</taxon>
        <taxon>Actinopterygii</taxon>
        <taxon>Neopterygii</taxon>
        <taxon>Teleostei</taxon>
        <taxon>Anguilliformes</taxon>
        <taxon>Synaphobranchidae</taxon>
        <taxon>Synaphobranchus</taxon>
    </lineage>
</organism>
<dbReference type="Proteomes" id="UP001152622">
    <property type="component" value="Chromosome 3"/>
</dbReference>
<dbReference type="EMBL" id="JAINUF010000003">
    <property type="protein sequence ID" value="KAJ8370313.1"/>
    <property type="molecule type" value="Genomic_DNA"/>
</dbReference>
<keyword evidence="7" id="KW-0807">Transducer</keyword>
<keyword evidence="6" id="KW-0675">Receptor</keyword>
<name>A0A9Q1FYV0_SYNKA</name>
<evidence type="ECO:0000256" key="8">
    <source>
        <dbReference type="SAM" id="Phobius"/>
    </source>
</evidence>
<keyword evidence="4" id="KW-0297">G-protein coupled receptor</keyword>
<dbReference type="InterPro" id="IPR017452">
    <property type="entry name" value="GPCR_Rhodpsn_7TM"/>
</dbReference>
<evidence type="ECO:0000256" key="1">
    <source>
        <dbReference type="ARBA" id="ARBA00004141"/>
    </source>
</evidence>
<comment type="subcellular location">
    <subcellularLocation>
        <location evidence="1">Membrane</location>
        <topology evidence="1">Multi-pass membrane protein</topology>
    </subcellularLocation>
</comment>
<accession>A0A9Q1FYV0</accession>
<feature type="transmembrane region" description="Helical" evidence="8">
    <location>
        <begin position="142"/>
        <end position="160"/>
    </location>
</feature>
<feature type="transmembrane region" description="Helical" evidence="8">
    <location>
        <begin position="365"/>
        <end position="383"/>
    </location>
</feature>
<dbReference type="GO" id="GO:0005886">
    <property type="term" value="C:plasma membrane"/>
    <property type="evidence" value="ECO:0007669"/>
    <property type="project" value="TreeGrafter"/>
</dbReference>
<keyword evidence="3 8" id="KW-1133">Transmembrane helix</keyword>
<sequence length="407" mass="45404">MDIALGKNGTTAIIGVPVNTLLLSFNCLVLGFTFILGVPGNLLVCWVVYRNKSLQTANNALLVNLATNDLLKCLLDTPVFFLALLCGEKHLDVGERLCCLQQFTYSLSSCVQLLTLVIISVERFQAIAFPFETEKRKLRIKVWVLLIWAFGLCLAILSVTMSKDALFYMMCRHIRMDSRVHSDPFGTYVLIPVWGFSLALIIVHYLRIFAVVRQHTNKIFDSGIHFRSSVDRHVSDWQRVTLSAHRTSGIQVPGTGASESSENPDHRACVVNAVSHTVSGGHKESRNSTNKPPEIVGAICILTPIARELGKKRLEGKLAKRFGYIIIAFILFWVPMVVILLLNVIVESDVNSVCSWVLLELETCAMVVTCIPAALNPLLYTAVNRQFRTEFNKVLSTAWTCRHSPQS</sequence>
<keyword evidence="2 8" id="KW-0812">Transmembrane</keyword>
<dbReference type="PANTHER" id="PTHR45695">
    <property type="entry name" value="LEUCOKININ RECEPTOR-RELATED"/>
    <property type="match status" value="1"/>
</dbReference>
<evidence type="ECO:0000256" key="7">
    <source>
        <dbReference type="ARBA" id="ARBA00023224"/>
    </source>
</evidence>
<dbReference type="SUPFAM" id="SSF81321">
    <property type="entry name" value="Family A G protein-coupled receptor-like"/>
    <property type="match status" value="1"/>
</dbReference>
<feature type="transmembrane region" description="Helical" evidence="8">
    <location>
        <begin position="28"/>
        <end position="49"/>
    </location>
</feature>
<dbReference type="PROSITE" id="PS50262">
    <property type="entry name" value="G_PROTEIN_RECEP_F1_2"/>
    <property type="match status" value="1"/>
</dbReference>
<evidence type="ECO:0000256" key="3">
    <source>
        <dbReference type="ARBA" id="ARBA00022989"/>
    </source>
</evidence>
<evidence type="ECO:0000256" key="2">
    <source>
        <dbReference type="ARBA" id="ARBA00022692"/>
    </source>
</evidence>
<dbReference type="CDD" id="cd00637">
    <property type="entry name" value="7tm_classA_rhodopsin-like"/>
    <property type="match status" value="1"/>
</dbReference>
<dbReference type="InterPro" id="IPR000276">
    <property type="entry name" value="GPCR_Rhodpsn"/>
</dbReference>
<dbReference type="OrthoDB" id="2105199at2759"/>
<keyword evidence="5 8" id="KW-0472">Membrane</keyword>
<dbReference type="SMART" id="SM01381">
    <property type="entry name" value="7TM_GPCR_Srsx"/>
    <property type="match status" value="1"/>
</dbReference>
<comment type="caution">
    <text evidence="10">The sequence shown here is derived from an EMBL/GenBank/DDBJ whole genome shotgun (WGS) entry which is preliminary data.</text>
</comment>
<gene>
    <name evidence="10" type="ORF">SKAU_G00103410</name>
</gene>
<feature type="domain" description="G-protein coupled receptors family 1 profile" evidence="9">
    <location>
        <begin position="40"/>
        <end position="380"/>
    </location>
</feature>
<dbReference type="PANTHER" id="PTHR45695:SF15">
    <property type="entry name" value="OPSIN RH2"/>
    <property type="match status" value="1"/>
</dbReference>
<feature type="transmembrane region" description="Helical" evidence="8">
    <location>
        <begin position="185"/>
        <end position="206"/>
    </location>
</feature>
<proteinExistence type="predicted"/>
<keyword evidence="11" id="KW-1185">Reference proteome</keyword>
<evidence type="ECO:0000313" key="10">
    <source>
        <dbReference type="EMBL" id="KAJ8370313.1"/>
    </source>
</evidence>
<feature type="transmembrane region" description="Helical" evidence="8">
    <location>
        <begin position="322"/>
        <end position="345"/>
    </location>
</feature>
<dbReference type="Gene3D" id="1.20.1070.10">
    <property type="entry name" value="Rhodopsin 7-helix transmembrane proteins"/>
    <property type="match status" value="1"/>
</dbReference>
<evidence type="ECO:0000259" key="9">
    <source>
        <dbReference type="PROSITE" id="PS50262"/>
    </source>
</evidence>